<evidence type="ECO:0000313" key="3">
    <source>
        <dbReference type="Proteomes" id="UP000490922"/>
    </source>
</evidence>
<evidence type="ECO:0000259" key="1">
    <source>
        <dbReference type="PROSITE" id="PS50853"/>
    </source>
</evidence>
<comment type="caution">
    <text evidence="2">The sequence shown here is derived from an EMBL/GenBank/DDBJ whole genome shotgun (WGS) entry which is preliminary data.</text>
</comment>
<keyword evidence="3" id="KW-1185">Reference proteome</keyword>
<dbReference type="PROSITE" id="PS50853">
    <property type="entry name" value="FN3"/>
    <property type="match status" value="2"/>
</dbReference>
<protein>
    <submittedName>
        <fullName evidence="2">DUF1566 domain-containing protein</fullName>
    </submittedName>
</protein>
<accession>A0A7J5AKC9</accession>
<evidence type="ECO:0000313" key="2">
    <source>
        <dbReference type="EMBL" id="KAB1157953.1"/>
    </source>
</evidence>
<feature type="domain" description="Fibronectin type-III" evidence="1">
    <location>
        <begin position="33"/>
        <end position="129"/>
    </location>
</feature>
<dbReference type="SUPFAM" id="SSF49265">
    <property type="entry name" value="Fibronectin type III"/>
    <property type="match status" value="3"/>
</dbReference>
<name>A0A7J5AKC9_9FLAO</name>
<proteinExistence type="predicted"/>
<dbReference type="EMBL" id="WAEM01000001">
    <property type="protein sequence ID" value="KAB1157953.1"/>
    <property type="molecule type" value="Genomic_DNA"/>
</dbReference>
<feature type="domain" description="Fibronectin type-III" evidence="1">
    <location>
        <begin position="333"/>
        <end position="436"/>
    </location>
</feature>
<sequence length="690" mass="71322">MKKLNLLKIIIFLITIHFISCTNEFDYGKIINAVKTLEFSNVTQTTANVSGNIITDNGASITSRGICYGIDNNPTISGPKKLYDTAELGNFTCTIDNLEPSTTYYARAYATNSYGTAYGVSITFTTLKATVPIISSTTAANLVTATTAKTGGIITNSGASNVISRGVCYSSTSAVPTIANSKTNNGTGIGSFISLIDGLTPNTIYYIRAYATNGIGTAYGDVKSFSTTTATIPTGIITTTASAITLTSASSGGTISNDGGASITSRGICWSTTTTSPTIVNTKSINGSGVGAYTSALTSLTPGTTYYVRAYATNNVGTAYGNTIAFNTIAATIPNGITTNSVSSITQNSSICGGNINTDGGATITSRGVCYSNTNSNPNITNTKTIDGTGIGAFSSSLTSLSANKTYYVRAYATNGVGTAYGTTRTFVTSSATIPTGISTTSISSISQNTANSGGTITSDGGAAITSRGICWSNTNSNPTISNTKTTDGSSIGSFNSSMSGLLPGVTYYVRAYATNSLGTAYGPARTFSTLVPAIAVGQSYQGGIIAYIFQSGDSGYISGQIHGIITPSVNQSAGVTWGCSGNSIGTSTFFGTGQSNTTSIINSCLTSNTAARICYNLSFGGYTDWYLPSYFELEKLYINRSLIGGFNNVSYWSSSQYNSTNAYGISFTTGATISSTKTSSLYVRAIRKF</sequence>
<dbReference type="CDD" id="cd00063">
    <property type="entry name" value="FN3"/>
    <property type="match status" value="1"/>
</dbReference>
<reference evidence="2 3" key="1">
    <citation type="submission" date="2019-09" db="EMBL/GenBank/DDBJ databases">
        <title>Flavobacterium sp. nov., isolated from glacier ice.</title>
        <authorList>
            <person name="Liu Q."/>
        </authorList>
    </citation>
    <scope>NUCLEOTIDE SEQUENCE [LARGE SCALE GENOMIC DNA]</scope>
    <source>
        <strain evidence="2 3">NBRC 112527</strain>
    </source>
</reference>
<dbReference type="Gene3D" id="2.60.40.10">
    <property type="entry name" value="Immunoglobulins"/>
    <property type="match status" value="1"/>
</dbReference>
<gene>
    <name evidence="2" type="ORF">F6464_02395</name>
</gene>
<organism evidence="2 3">
    <name type="scientific">Flavobacterium luteum</name>
    <dbReference type="NCBI Taxonomy" id="2026654"/>
    <lineage>
        <taxon>Bacteria</taxon>
        <taxon>Pseudomonadati</taxon>
        <taxon>Bacteroidota</taxon>
        <taxon>Flavobacteriia</taxon>
        <taxon>Flavobacteriales</taxon>
        <taxon>Flavobacteriaceae</taxon>
        <taxon>Flavobacterium</taxon>
    </lineage>
</organism>
<dbReference type="InterPro" id="IPR013783">
    <property type="entry name" value="Ig-like_fold"/>
</dbReference>
<dbReference type="AlphaFoldDB" id="A0A7J5AKC9"/>
<dbReference type="InterPro" id="IPR011460">
    <property type="entry name" value="Lcl_C"/>
</dbReference>
<dbReference type="InterPro" id="IPR003961">
    <property type="entry name" value="FN3_dom"/>
</dbReference>
<dbReference type="RefSeq" id="WP_151106146.1">
    <property type="nucleotide sequence ID" value="NZ_WAEM01000001.1"/>
</dbReference>
<dbReference type="InterPro" id="IPR036116">
    <property type="entry name" value="FN3_sf"/>
</dbReference>
<dbReference type="OrthoDB" id="9765957at2"/>
<dbReference type="Pfam" id="PF07603">
    <property type="entry name" value="Lcl_C"/>
    <property type="match status" value="1"/>
</dbReference>
<dbReference type="Proteomes" id="UP000490922">
    <property type="component" value="Unassembled WGS sequence"/>
</dbReference>